<accession>A0ABU7JM45</accession>
<dbReference type="InterPro" id="IPR012347">
    <property type="entry name" value="Ferritin-like"/>
</dbReference>
<dbReference type="PROSITE" id="PS00818">
    <property type="entry name" value="DPS_1"/>
    <property type="match status" value="1"/>
</dbReference>
<dbReference type="PRINTS" id="PR01346">
    <property type="entry name" value="HELNAPAPROT"/>
</dbReference>
<evidence type="ECO:0000313" key="5">
    <source>
        <dbReference type="Proteomes" id="UP001331936"/>
    </source>
</evidence>
<protein>
    <submittedName>
        <fullName evidence="4">DNA starvation/stationary phase protection protein</fullName>
    </submittedName>
</protein>
<evidence type="ECO:0000259" key="3">
    <source>
        <dbReference type="Pfam" id="PF00210"/>
    </source>
</evidence>
<dbReference type="InterPro" id="IPR009078">
    <property type="entry name" value="Ferritin-like_SF"/>
</dbReference>
<dbReference type="Proteomes" id="UP001331936">
    <property type="component" value="Unassembled WGS sequence"/>
</dbReference>
<evidence type="ECO:0000256" key="1">
    <source>
        <dbReference type="ARBA" id="ARBA00009497"/>
    </source>
</evidence>
<comment type="similarity">
    <text evidence="1 2">Belongs to the Dps family.</text>
</comment>
<dbReference type="Gene3D" id="1.20.1260.10">
    <property type="match status" value="1"/>
</dbReference>
<name>A0ABU7JM45_9NOCA</name>
<proteinExistence type="inferred from homology"/>
<evidence type="ECO:0000256" key="2">
    <source>
        <dbReference type="RuleBase" id="RU003875"/>
    </source>
</evidence>
<organism evidence="4 5">
    <name type="scientific">Rhodococcus chondri</name>
    <dbReference type="NCBI Taxonomy" id="3065941"/>
    <lineage>
        <taxon>Bacteria</taxon>
        <taxon>Bacillati</taxon>
        <taxon>Actinomycetota</taxon>
        <taxon>Actinomycetes</taxon>
        <taxon>Mycobacteriales</taxon>
        <taxon>Nocardiaceae</taxon>
        <taxon>Rhodococcus</taxon>
    </lineage>
</organism>
<dbReference type="PIRSF" id="PIRSF005900">
    <property type="entry name" value="Dps"/>
    <property type="match status" value="1"/>
</dbReference>
<dbReference type="InterPro" id="IPR008331">
    <property type="entry name" value="Ferritin_DPS_dom"/>
</dbReference>
<dbReference type="PANTHER" id="PTHR42932:SF2">
    <property type="entry name" value="DNA PROTECTION DURING STARVATION PROTEIN 1"/>
    <property type="match status" value="1"/>
</dbReference>
<evidence type="ECO:0000313" key="4">
    <source>
        <dbReference type="EMBL" id="MEE2030787.1"/>
    </source>
</evidence>
<keyword evidence="5" id="KW-1185">Reference proteome</keyword>
<feature type="domain" description="Ferritin/DPS" evidence="3">
    <location>
        <begin position="21"/>
        <end position="156"/>
    </location>
</feature>
<dbReference type="EMBL" id="JAUZMZ010000004">
    <property type="protein sequence ID" value="MEE2030787.1"/>
    <property type="molecule type" value="Genomic_DNA"/>
</dbReference>
<reference evidence="4 5" key="1">
    <citation type="submission" date="2023-08" db="EMBL/GenBank/DDBJ databases">
        <authorList>
            <person name="Girao M."/>
            <person name="Carvalho M.F."/>
        </authorList>
    </citation>
    <scope>NUCLEOTIDE SEQUENCE [LARGE SCALE GENOMIC DNA]</scope>
    <source>
        <strain evidence="4 5">CC-R104</strain>
    </source>
</reference>
<comment type="caution">
    <text evidence="4">The sequence shown here is derived from an EMBL/GenBank/DDBJ whole genome shotgun (WGS) entry which is preliminary data.</text>
</comment>
<dbReference type="SUPFAM" id="SSF47240">
    <property type="entry name" value="Ferritin-like"/>
    <property type="match status" value="1"/>
</dbReference>
<dbReference type="InterPro" id="IPR023188">
    <property type="entry name" value="DPS_DNA-bd_CS"/>
</dbReference>
<dbReference type="CDD" id="cd01043">
    <property type="entry name" value="DPS"/>
    <property type="match status" value="1"/>
</dbReference>
<dbReference type="PANTHER" id="PTHR42932">
    <property type="entry name" value="GENERAL STRESS PROTEIN 20U"/>
    <property type="match status" value="1"/>
</dbReference>
<dbReference type="RefSeq" id="WP_330150213.1">
    <property type="nucleotide sequence ID" value="NZ_JAUZMZ010000004.1"/>
</dbReference>
<dbReference type="InterPro" id="IPR002177">
    <property type="entry name" value="DPS_DNA-bd"/>
</dbReference>
<sequence length="157" mass="16859">MNSPITSTLSPEKQKVAGESLQGALVDLIDLSLIGKQAHWNVVGPQFRNLHLDLDELVTVARDFSDEAAERLTAIGVSPDGRAATVSRDAGTKGFGGGWTKGAEVVASITGNLTTVIGRMRERIELTGDADPVTQDLLIGQTARLEQLHWMWQAQLA</sequence>
<dbReference type="Pfam" id="PF00210">
    <property type="entry name" value="Ferritin"/>
    <property type="match status" value="1"/>
</dbReference>
<gene>
    <name evidence="4" type="ORF">Q8814_01430</name>
</gene>